<dbReference type="GO" id="GO:0015099">
    <property type="term" value="F:nickel cation transmembrane transporter activity"/>
    <property type="evidence" value="ECO:0007669"/>
    <property type="project" value="UniProtKB-UniRule"/>
</dbReference>
<feature type="transmembrane region" description="Helical" evidence="8">
    <location>
        <begin position="255"/>
        <end position="274"/>
    </location>
</feature>
<comment type="subcellular location">
    <subcellularLocation>
        <location evidence="8">Cell membrane</location>
        <topology evidence="8">Multi-pass membrane protein</topology>
    </subcellularLocation>
    <subcellularLocation>
        <location evidence="1">Endomembrane system</location>
        <topology evidence="1">Multi-pass membrane protein</topology>
    </subcellularLocation>
</comment>
<evidence type="ECO:0000256" key="7">
    <source>
        <dbReference type="ARBA" id="ARBA00023136"/>
    </source>
</evidence>
<evidence type="ECO:0000256" key="4">
    <source>
        <dbReference type="ARBA" id="ARBA00022596"/>
    </source>
</evidence>
<protein>
    <recommendedName>
        <fullName evidence="8">Nickel/cobalt efflux system</fullName>
    </recommendedName>
</protein>
<evidence type="ECO:0000256" key="3">
    <source>
        <dbReference type="ARBA" id="ARBA00022448"/>
    </source>
</evidence>
<dbReference type="Proteomes" id="UP000559860">
    <property type="component" value="Unassembled WGS sequence"/>
</dbReference>
<organism evidence="9 10">
    <name type="scientific">Gluconacetobacter aggeris</name>
    <dbReference type="NCBI Taxonomy" id="1286186"/>
    <lineage>
        <taxon>Bacteria</taxon>
        <taxon>Pseudomonadati</taxon>
        <taxon>Pseudomonadota</taxon>
        <taxon>Alphaproteobacteria</taxon>
        <taxon>Acetobacterales</taxon>
        <taxon>Acetobacteraceae</taxon>
        <taxon>Gluconacetobacter</taxon>
    </lineage>
</organism>
<dbReference type="Pfam" id="PF03824">
    <property type="entry name" value="NicO"/>
    <property type="match status" value="1"/>
</dbReference>
<dbReference type="RefSeq" id="WP_182985608.1">
    <property type="nucleotide sequence ID" value="NZ_JABEQD010000003.1"/>
</dbReference>
<keyword evidence="6 8" id="KW-1133">Transmembrane helix</keyword>
<keyword evidence="10" id="KW-1185">Reference proteome</keyword>
<evidence type="ECO:0000256" key="6">
    <source>
        <dbReference type="ARBA" id="ARBA00022989"/>
    </source>
</evidence>
<gene>
    <name evidence="9" type="ORF">HLH36_06470</name>
</gene>
<reference evidence="9 10" key="1">
    <citation type="submission" date="2020-04" db="EMBL/GenBank/DDBJ databases">
        <title>Description of novel Gluconacetobacter.</title>
        <authorList>
            <person name="Sombolestani A."/>
        </authorList>
    </citation>
    <scope>NUCLEOTIDE SEQUENCE [LARGE SCALE GENOMIC DNA]</scope>
    <source>
        <strain evidence="9 10">LMG 27801</strain>
    </source>
</reference>
<comment type="similarity">
    <text evidence="2 8">Belongs to the NiCoT transporter (TC 2.A.52) family.</text>
</comment>
<feature type="transmembrane region" description="Helical" evidence="8">
    <location>
        <begin position="36"/>
        <end position="53"/>
    </location>
</feature>
<evidence type="ECO:0000256" key="2">
    <source>
        <dbReference type="ARBA" id="ARBA00010892"/>
    </source>
</evidence>
<dbReference type="AlphaFoldDB" id="A0A7W4IS71"/>
<evidence type="ECO:0000256" key="1">
    <source>
        <dbReference type="ARBA" id="ARBA00004127"/>
    </source>
</evidence>
<comment type="caution">
    <text evidence="9">The sequence shown here is derived from an EMBL/GenBank/DDBJ whole genome shotgun (WGS) entry which is preliminary data.</text>
</comment>
<keyword evidence="4" id="KW-0533">Nickel</keyword>
<dbReference type="EMBL" id="JABEQD010000003">
    <property type="protein sequence ID" value="MBB2168004.1"/>
    <property type="molecule type" value="Genomic_DNA"/>
</dbReference>
<dbReference type="GO" id="GO:0005886">
    <property type="term" value="C:plasma membrane"/>
    <property type="evidence" value="ECO:0007669"/>
    <property type="project" value="UniProtKB-SubCell"/>
</dbReference>
<feature type="transmembrane region" description="Helical" evidence="8">
    <location>
        <begin position="212"/>
        <end position="234"/>
    </location>
</feature>
<dbReference type="GO" id="GO:0012505">
    <property type="term" value="C:endomembrane system"/>
    <property type="evidence" value="ECO:0007669"/>
    <property type="project" value="UniProtKB-SubCell"/>
</dbReference>
<dbReference type="InterPro" id="IPR004688">
    <property type="entry name" value="Ni/Co_transpt"/>
</dbReference>
<feature type="transmembrane region" description="Helical" evidence="8">
    <location>
        <begin position="115"/>
        <end position="135"/>
    </location>
</feature>
<name>A0A7W4IS71_9PROT</name>
<evidence type="ECO:0000256" key="5">
    <source>
        <dbReference type="ARBA" id="ARBA00022692"/>
    </source>
</evidence>
<dbReference type="InterPro" id="IPR011541">
    <property type="entry name" value="Ni/Co_transpt_high_affinity"/>
</dbReference>
<keyword evidence="5 8" id="KW-0812">Transmembrane</keyword>
<accession>A0A7W4IS71</accession>
<feature type="transmembrane region" description="Helical" evidence="8">
    <location>
        <begin position="80"/>
        <end position="103"/>
    </location>
</feature>
<keyword evidence="3 8" id="KW-0813">Transport</keyword>
<evidence type="ECO:0000313" key="9">
    <source>
        <dbReference type="EMBL" id="MBB2168004.1"/>
    </source>
</evidence>
<feature type="transmembrane region" description="Helical" evidence="8">
    <location>
        <begin position="12"/>
        <end position="30"/>
    </location>
</feature>
<evidence type="ECO:0000313" key="10">
    <source>
        <dbReference type="Proteomes" id="UP000559860"/>
    </source>
</evidence>
<keyword evidence="7 8" id="KW-0472">Membrane</keyword>
<feature type="transmembrane region" description="Helical" evidence="8">
    <location>
        <begin position="302"/>
        <end position="323"/>
    </location>
</feature>
<evidence type="ECO:0000256" key="8">
    <source>
        <dbReference type="RuleBase" id="RU362101"/>
    </source>
</evidence>
<feature type="transmembrane region" description="Helical" evidence="8">
    <location>
        <begin position="182"/>
        <end position="206"/>
    </location>
</feature>
<dbReference type="PANTHER" id="PTHR31611:SF0">
    <property type="entry name" value="HIGH-AFFINITY NICKEL TRANSPORT PROTEIN NIC1"/>
    <property type="match status" value="1"/>
</dbReference>
<proteinExistence type="inferred from homology"/>
<dbReference type="PANTHER" id="PTHR31611">
    <property type="entry name" value="HIGH-AFFINITY NICKEL TRANSPORT PROTEIN NIC1"/>
    <property type="match status" value="1"/>
</dbReference>
<sequence>MNARPSAVAPGTMRALLVGLAVVNIAAWNWAEYALGGQPVLMASALLAWSFGLRHAMDADHIAAIDVVTRKLMTQGRRPLWVGLSFSLGHSSVVVLATLLLAILPARGWLDRWHLIGGTVGSVVSIAFLLAMALVNTDVALAQWRVLRARGVESAGPSVPGGMLARLFHPAFRLVNRGWQMYPLGFLFGLGFDTATEIGLLGLTAAHAAHGLGIAGIMVFPLLFTAGMALVDSIEAMLMIRAFGWSARSGRRRMIYNLVVTMASVMAAVVVGLVEAVQMLDDDEAAPAGLAVRAARALGDHFPVVGLGIAALFLAIWVVSAGLDRFVPDRAGTLPPRPTEPRP</sequence>